<dbReference type="Proteomes" id="UP000197781">
    <property type="component" value="Chromosome"/>
</dbReference>
<dbReference type="EMBL" id="CP018145">
    <property type="protein sequence ID" value="ASJ54443.1"/>
    <property type="molecule type" value="Genomic_DNA"/>
</dbReference>
<dbReference type="AlphaFoldDB" id="A0A220MHN3"/>
<organism evidence="1 2">
    <name type="scientific">Brevibacillus formosus</name>
    <dbReference type="NCBI Taxonomy" id="54913"/>
    <lineage>
        <taxon>Bacteria</taxon>
        <taxon>Bacillati</taxon>
        <taxon>Bacillota</taxon>
        <taxon>Bacilli</taxon>
        <taxon>Bacillales</taxon>
        <taxon>Paenibacillaceae</taxon>
        <taxon>Brevibacillus</taxon>
    </lineage>
</organism>
<dbReference type="RefSeq" id="WP_088908191.1">
    <property type="nucleotide sequence ID" value="NZ_CP018145.1"/>
</dbReference>
<sequence>MNVNDRLKEKGIVSNELLGGQFDRMATYKTDGTLRIEATPDYRDGQWIAGQQIVLQNWDEIERLRNFLNSLKPVKQSEEVVIHAATA</sequence>
<dbReference type="KEGG" id="bfm:BP422_13285"/>
<accession>A0A220MHN3</accession>
<evidence type="ECO:0000313" key="1">
    <source>
        <dbReference type="EMBL" id="ASJ54443.1"/>
    </source>
</evidence>
<proteinExistence type="predicted"/>
<name>A0A220MHN3_9BACL</name>
<reference evidence="1 2" key="1">
    <citation type="submission" date="2016-11" db="EMBL/GenBank/DDBJ databases">
        <authorList>
            <person name="Jaros S."/>
            <person name="Januszkiewicz K."/>
            <person name="Wedrychowicz H."/>
        </authorList>
    </citation>
    <scope>NUCLEOTIDE SEQUENCE [LARGE SCALE GENOMIC DNA]</scope>
    <source>
        <strain evidence="1 2">NF2</strain>
    </source>
</reference>
<protein>
    <submittedName>
        <fullName evidence="1">Uncharacterized protein</fullName>
    </submittedName>
</protein>
<evidence type="ECO:0000313" key="2">
    <source>
        <dbReference type="Proteomes" id="UP000197781"/>
    </source>
</evidence>
<gene>
    <name evidence="1" type="ORF">BP422_13285</name>
</gene>